<keyword evidence="2" id="KW-1185">Reference proteome</keyword>
<dbReference type="AlphaFoldDB" id="A0A3N4UYS7"/>
<gene>
    <name evidence="1" type="ORF">EDC62_0421</name>
</gene>
<evidence type="ECO:0000313" key="1">
    <source>
        <dbReference type="EMBL" id="RPE72719.1"/>
    </source>
</evidence>
<name>A0A3N4UYS7_9BURK</name>
<dbReference type="EMBL" id="RKQL01000001">
    <property type="protein sequence ID" value="RPE72719.1"/>
    <property type="molecule type" value="Genomic_DNA"/>
</dbReference>
<dbReference type="Gene3D" id="3.40.50.10610">
    <property type="entry name" value="ABC-type transport auxiliary lipoprotein component"/>
    <property type="match status" value="1"/>
</dbReference>
<sequence>MWTGNDAFGWLRGVARVVLLAGALGSLAACVTQAIPGNRVNLDAKARVALLPLANATEVPQAQDRVGAIVGSLLRQKGLEDLVVYPQKLPDNPLEGAPVVTPEQALEWARKQDARYAITGTVTEWRYKTGVDNEPAAGVMLQLHELPSGRVIWSASGGRTGWGYQGLAAVGQAQIADLLSGMTVTAPPAKPQATE</sequence>
<evidence type="ECO:0008006" key="3">
    <source>
        <dbReference type="Google" id="ProtNLM"/>
    </source>
</evidence>
<dbReference type="Proteomes" id="UP000272193">
    <property type="component" value="Unassembled WGS sequence"/>
</dbReference>
<protein>
    <recommendedName>
        <fullName evidence="3">TolB-like protein</fullName>
    </recommendedName>
</protein>
<dbReference type="RefSeq" id="WP_124219938.1">
    <property type="nucleotide sequence ID" value="NZ_RKQL01000001.1"/>
</dbReference>
<evidence type="ECO:0000313" key="2">
    <source>
        <dbReference type="Proteomes" id="UP000272193"/>
    </source>
</evidence>
<reference evidence="1 2" key="1">
    <citation type="submission" date="2018-11" db="EMBL/GenBank/DDBJ databases">
        <title>Genomic Encyclopedia of Type Strains, Phase IV (KMG-IV): sequencing the most valuable type-strain genomes for metagenomic binning, comparative biology and taxonomic classification.</title>
        <authorList>
            <person name="Goeker M."/>
        </authorList>
    </citation>
    <scope>NUCLEOTIDE SEQUENCE [LARGE SCALE GENOMIC DNA]</scope>
    <source>
        <strain evidence="1 2">DSM 101684</strain>
    </source>
</reference>
<dbReference type="OrthoDB" id="9791579at2"/>
<comment type="caution">
    <text evidence="1">The sequence shown here is derived from an EMBL/GenBank/DDBJ whole genome shotgun (WGS) entry which is preliminary data.</text>
</comment>
<accession>A0A3N4UYS7</accession>
<proteinExistence type="predicted"/>
<organism evidence="1 2">
    <name type="scientific">Tibeticola sediminis</name>
    <dbReference type="NCBI Taxonomy" id="1917811"/>
    <lineage>
        <taxon>Bacteria</taxon>
        <taxon>Pseudomonadati</taxon>
        <taxon>Pseudomonadota</taxon>
        <taxon>Betaproteobacteria</taxon>
        <taxon>Burkholderiales</taxon>
        <taxon>Comamonadaceae</taxon>
        <taxon>Tibeticola</taxon>
    </lineage>
</organism>